<protein>
    <submittedName>
        <fullName evidence="2">DUF4181 domain-containing protein</fullName>
    </submittedName>
</protein>
<feature type="transmembrane region" description="Helical" evidence="1">
    <location>
        <begin position="6"/>
        <end position="25"/>
    </location>
</feature>
<evidence type="ECO:0000313" key="2">
    <source>
        <dbReference type="EMBL" id="MBD1383622.1"/>
    </source>
</evidence>
<dbReference type="Proteomes" id="UP000626844">
    <property type="component" value="Unassembled WGS sequence"/>
</dbReference>
<feature type="transmembrane region" description="Helical" evidence="1">
    <location>
        <begin position="96"/>
        <end position="117"/>
    </location>
</feature>
<keyword evidence="3" id="KW-1185">Reference proteome</keyword>
<accession>A0A926NTG2</accession>
<organism evidence="2 3">
    <name type="scientific">Metabacillus arenae</name>
    <dbReference type="NCBI Taxonomy" id="2771434"/>
    <lineage>
        <taxon>Bacteria</taxon>
        <taxon>Bacillati</taxon>
        <taxon>Bacillota</taxon>
        <taxon>Bacilli</taxon>
        <taxon>Bacillales</taxon>
        <taxon>Bacillaceae</taxon>
        <taxon>Metabacillus</taxon>
    </lineage>
</organism>
<dbReference type="EMBL" id="JACXAI010000074">
    <property type="protein sequence ID" value="MBD1383622.1"/>
    <property type="molecule type" value="Genomic_DNA"/>
</dbReference>
<feature type="transmembrane region" description="Helical" evidence="1">
    <location>
        <begin position="46"/>
        <end position="62"/>
    </location>
</feature>
<proteinExistence type="predicted"/>
<evidence type="ECO:0000256" key="1">
    <source>
        <dbReference type="SAM" id="Phobius"/>
    </source>
</evidence>
<sequence>MNQYIFSVIILLVFVVIHIIMKNILNIKKKNGYTHVNKIHKRLEQVLIVLALVLLFLIGFVFNYRLEPHYFVGIISILFAFRAFMEWKFEKVSRQYILSILATSALLVIFIGIELFFI</sequence>
<keyword evidence="1" id="KW-0472">Membrane</keyword>
<dbReference type="Pfam" id="PF13789">
    <property type="entry name" value="DUF4181"/>
    <property type="match status" value="1"/>
</dbReference>
<reference evidence="2" key="1">
    <citation type="submission" date="2020-09" db="EMBL/GenBank/DDBJ databases">
        <title>A novel bacterium of genus Bacillus, isolated from South China Sea.</title>
        <authorList>
            <person name="Huang H."/>
            <person name="Mo K."/>
            <person name="Hu Y."/>
        </authorList>
    </citation>
    <scope>NUCLEOTIDE SEQUENCE</scope>
    <source>
        <strain evidence="2">IB182487</strain>
    </source>
</reference>
<comment type="caution">
    <text evidence="2">The sequence shown here is derived from an EMBL/GenBank/DDBJ whole genome shotgun (WGS) entry which is preliminary data.</text>
</comment>
<evidence type="ECO:0000313" key="3">
    <source>
        <dbReference type="Proteomes" id="UP000626844"/>
    </source>
</evidence>
<dbReference type="InterPro" id="IPR025441">
    <property type="entry name" value="DUF4181"/>
</dbReference>
<gene>
    <name evidence="2" type="ORF">IC621_26130</name>
</gene>
<dbReference type="AlphaFoldDB" id="A0A926NTG2"/>
<feature type="transmembrane region" description="Helical" evidence="1">
    <location>
        <begin position="68"/>
        <end position="84"/>
    </location>
</feature>
<keyword evidence="1" id="KW-0812">Transmembrane</keyword>
<dbReference type="RefSeq" id="WP_191162954.1">
    <property type="nucleotide sequence ID" value="NZ_JACXAI010000074.1"/>
</dbReference>
<keyword evidence="1" id="KW-1133">Transmembrane helix</keyword>
<name>A0A926NTG2_9BACI</name>